<keyword evidence="2" id="KW-1185">Reference proteome</keyword>
<reference evidence="1 2" key="1">
    <citation type="journal article" date="2023" name="Science">
        <title>Complex scaffold remodeling in plant triterpene biosynthesis.</title>
        <authorList>
            <person name="De La Pena R."/>
            <person name="Hodgson H."/>
            <person name="Liu J.C."/>
            <person name="Stephenson M.J."/>
            <person name="Martin A.C."/>
            <person name="Owen C."/>
            <person name="Harkess A."/>
            <person name="Leebens-Mack J."/>
            <person name="Jimenez L.E."/>
            <person name="Osbourn A."/>
            <person name="Sattely E.S."/>
        </authorList>
    </citation>
    <scope>NUCLEOTIDE SEQUENCE [LARGE SCALE GENOMIC DNA]</scope>
    <source>
        <strain evidence="2">cv. JPN11</strain>
        <tissue evidence="1">Leaf</tissue>
    </source>
</reference>
<gene>
    <name evidence="1" type="ORF">OWV82_004639</name>
</gene>
<sequence length="134" mass="15310">MGVSNSEMFLSAEKDLNNLEINFLSRPTLEFQDDHQCEIAPLQLEEELHEKNSRLKEDSDEGFKTPTSSDHKIPVVLQCPPAPRKPKSRPLTKRKVSPRRVLHDLSNEIEAMFPPALLADLGNKIKKVRKENNK</sequence>
<keyword evidence="1" id="KW-0649">Protein kinase inhibitor</keyword>
<evidence type="ECO:0000313" key="1">
    <source>
        <dbReference type="EMBL" id="KAJ4725824.1"/>
    </source>
</evidence>
<comment type="caution">
    <text evidence="1">The sequence shown here is derived from an EMBL/GenBank/DDBJ whole genome shotgun (WGS) entry which is preliminary data.</text>
</comment>
<proteinExistence type="predicted"/>
<name>A0ACC1YRN9_MELAZ</name>
<organism evidence="1 2">
    <name type="scientific">Melia azedarach</name>
    <name type="common">Chinaberry tree</name>
    <dbReference type="NCBI Taxonomy" id="155640"/>
    <lineage>
        <taxon>Eukaryota</taxon>
        <taxon>Viridiplantae</taxon>
        <taxon>Streptophyta</taxon>
        <taxon>Embryophyta</taxon>
        <taxon>Tracheophyta</taxon>
        <taxon>Spermatophyta</taxon>
        <taxon>Magnoliopsida</taxon>
        <taxon>eudicotyledons</taxon>
        <taxon>Gunneridae</taxon>
        <taxon>Pentapetalae</taxon>
        <taxon>rosids</taxon>
        <taxon>malvids</taxon>
        <taxon>Sapindales</taxon>
        <taxon>Meliaceae</taxon>
        <taxon>Melia</taxon>
    </lineage>
</organism>
<dbReference type="EMBL" id="CM051395">
    <property type="protein sequence ID" value="KAJ4725824.1"/>
    <property type="molecule type" value="Genomic_DNA"/>
</dbReference>
<dbReference type="Proteomes" id="UP001164539">
    <property type="component" value="Chromosome 2"/>
</dbReference>
<evidence type="ECO:0000313" key="2">
    <source>
        <dbReference type="Proteomes" id="UP001164539"/>
    </source>
</evidence>
<protein>
    <submittedName>
        <fullName evidence="1">Cyclin-dependent protein kinase inhibitor SMR3-like</fullName>
    </submittedName>
</protein>
<accession>A0ACC1YRN9</accession>